<evidence type="ECO:0000256" key="5">
    <source>
        <dbReference type="PIRSR" id="PIRSR602678-1"/>
    </source>
</evidence>
<dbReference type="Pfam" id="PF01784">
    <property type="entry name" value="DUF34_NIF3"/>
    <property type="match status" value="1"/>
</dbReference>
<dbReference type="GO" id="GO:0005737">
    <property type="term" value="C:cytoplasm"/>
    <property type="evidence" value="ECO:0007669"/>
    <property type="project" value="TreeGrafter"/>
</dbReference>
<feature type="binding site" evidence="5">
    <location>
        <position position="104"/>
    </location>
    <ligand>
        <name>a divalent metal cation</name>
        <dbReference type="ChEBI" id="CHEBI:60240"/>
        <label>1</label>
    </ligand>
</feature>
<dbReference type="PIRSF" id="PIRSF037489">
    <property type="entry name" value="UCP037489_NIF3_YqfO"/>
    <property type="match status" value="1"/>
</dbReference>
<dbReference type="InterPro" id="IPR017221">
    <property type="entry name" value="DUF34/NIF3_bac"/>
</dbReference>
<feature type="binding site" evidence="5">
    <location>
        <position position="327"/>
    </location>
    <ligand>
        <name>a divalent metal cation</name>
        <dbReference type="ChEBI" id="CHEBI:60240"/>
        <label>1</label>
    </ligand>
</feature>
<dbReference type="InterPro" id="IPR002678">
    <property type="entry name" value="DUF34/NIF3"/>
</dbReference>
<dbReference type="PANTHER" id="PTHR13799">
    <property type="entry name" value="NGG1 INTERACTING FACTOR 3"/>
    <property type="match status" value="1"/>
</dbReference>
<gene>
    <name evidence="6" type="ORF">ELD05_07665</name>
</gene>
<dbReference type="Proteomes" id="UP000282930">
    <property type="component" value="Chromosome"/>
</dbReference>
<evidence type="ECO:0000256" key="3">
    <source>
        <dbReference type="ARBA" id="ARBA00022723"/>
    </source>
</evidence>
<dbReference type="InterPro" id="IPR036069">
    <property type="entry name" value="DUF34/NIF3_sf"/>
</dbReference>
<sequence length="366" mass="41302">MVSIQEIATFLENYFPKKLSYDWDNVGLQVGSFSAKVDSILICVDVTEDVLNEAKDLGVRLIISHHPLIFQGLKSIKDDTPEGRLIIDAIKSDIAILSFHTNADVSKHGINFYLAKLLNLENIEGLSVKQKKEYFKIVVYVPSEYKEKVLEAMAQEGAGFIGKYSHCFFGVEGQGCFKPQEGANPFVGKIGELERVDEVRLESIVPEDKLKNVIKAMLKAHPYEEVAYDIYRLENEISYECIGVIGQRSIEAENLIKELKEKLNLSFVKASLIKNQFKKIAIVSGSGKDFIKDVYFKGADCFISGEIGHHGILLARSLGLSTIEIGHYESEKVFIDIVFELFDKFDKKDKLKIYKSQVNTSYAKIY</sequence>
<keyword evidence="3 4" id="KW-0479">Metal-binding</keyword>
<feature type="binding site" evidence="5">
    <location>
        <position position="66"/>
    </location>
    <ligand>
        <name>a divalent metal cation</name>
        <dbReference type="ChEBI" id="CHEBI:60240"/>
        <label>1</label>
    </ligand>
</feature>
<dbReference type="AlphaFoldDB" id="A0A3T0D664"/>
<evidence type="ECO:0000256" key="1">
    <source>
        <dbReference type="ARBA" id="ARBA00006964"/>
    </source>
</evidence>
<feature type="binding site" evidence="5">
    <location>
        <position position="331"/>
    </location>
    <ligand>
        <name>a divalent metal cation</name>
        <dbReference type="ChEBI" id="CHEBI:60240"/>
        <label>1</label>
    </ligand>
</feature>
<evidence type="ECO:0000313" key="6">
    <source>
        <dbReference type="EMBL" id="AZT90533.1"/>
    </source>
</evidence>
<dbReference type="EMBL" id="CP034791">
    <property type="protein sequence ID" value="AZT90533.1"/>
    <property type="molecule type" value="Genomic_DNA"/>
</dbReference>
<dbReference type="InterPro" id="IPR015867">
    <property type="entry name" value="N-reg_PII/ATP_PRibTrfase_C"/>
</dbReference>
<dbReference type="Gene3D" id="3.30.70.120">
    <property type="match status" value="1"/>
</dbReference>
<name>A0A3T0D664_9FIRM</name>
<evidence type="ECO:0000256" key="2">
    <source>
        <dbReference type="ARBA" id="ARBA00022112"/>
    </source>
</evidence>
<dbReference type="FunFam" id="3.40.1390.30:FF:000001">
    <property type="entry name" value="GTP cyclohydrolase 1 type 2"/>
    <property type="match status" value="1"/>
</dbReference>
<dbReference type="PANTHER" id="PTHR13799:SF14">
    <property type="entry name" value="GTP CYCLOHYDROLASE 1 TYPE 2 HOMOLOG"/>
    <property type="match status" value="1"/>
</dbReference>
<dbReference type="NCBIfam" id="TIGR00486">
    <property type="entry name" value="YbgI_SA1388"/>
    <property type="match status" value="1"/>
</dbReference>
<dbReference type="RefSeq" id="WP_127351961.1">
    <property type="nucleotide sequence ID" value="NZ_CP034791.1"/>
</dbReference>
<dbReference type="SUPFAM" id="SSF102705">
    <property type="entry name" value="NIF3 (NGG1p interacting factor 3)-like"/>
    <property type="match status" value="1"/>
</dbReference>
<protein>
    <recommendedName>
        <fullName evidence="2 4">GTP cyclohydrolase 1 type 2 homolog</fullName>
    </recommendedName>
</protein>
<reference evidence="6 7" key="1">
    <citation type="submission" date="2018-12" db="EMBL/GenBank/DDBJ databases">
        <title>Genome sequence from the cellulolytic species, Caldicellulosiruptor changbaiensis.</title>
        <authorList>
            <person name="Blumer-Schuette S.E."/>
            <person name="Mendoza C."/>
        </authorList>
    </citation>
    <scope>NUCLEOTIDE SEQUENCE [LARGE SCALE GENOMIC DNA]</scope>
    <source>
        <strain evidence="6 7">CBS-Z</strain>
    </source>
</reference>
<organism evidence="6 7">
    <name type="scientific">Caldicellulosiruptor changbaiensis</name>
    <dbReference type="NCBI Taxonomy" id="1222016"/>
    <lineage>
        <taxon>Bacteria</taxon>
        <taxon>Bacillati</taxon>
        <taxon>Bacillota</taxon>
        <taxon>Bacillota incertae sedis</taxon>
        <taxon>Caldicellulosiruptorales</taxon>
        <taxon>Caldicellulosiruptoraceae</taxon>
        <taxon>Caldicellulosiruptor</taxon>
    </lineage>
</organism>
<comment type="similarity">
    <text evidence="1 4">Belongs to the GTP cyclohydrolase I type 2/NIF3 family.</text>
</comment>
<evidence type="ECO:0000256" key="4">
    <source>
        <dbReference type="PIRNR" id="PIRNR037489"/>
    </source>
</evidence>
<evidence type="ECO:0000313" key="7">
    <source>
        <dbReference type="Proteomes" id="UP000282930"/>
    </source>
</evidence>
<feature type="binding site" evidence="5">
    <location>
        <position position="65"/>
    </location>
    <ligand>
        <name>a divalent metal cation</name>
        <dbReference type="ChEBI" id="CHEBI:60240"/>
        <label>1</label>
    </ligand>
</feature>
<dbReference type="KEGG" id="ccha:ELD05_07665"/>
<dbReference type="GO" id="GO:0046872">
    <property type="term" value="F:metal ion binding"/>
    <property type="evidence" value="ECO:0007669"/>
    <property type="project" value="UniProtKB-UniRule"/>
</dbReference>
<accession>A0A3T0D664</accession>
<dbReference type="Gene3D" id="3.40.1390.30">
    <property type="entry name" value="NIF3 (NGG1p interacting factor 3)-like"/>
    <property type="match status" value="1"/>
</dbReference>
<keyword evidence="7" id="KW-1185">Reference proteome</keyword>
<dbReference type="FunFam" id="3.30.70.120:FF:000006">
    <property type="entry name" value="GTP cyclohydrolase 1 type 2 homolog"/>
    <property type="match status" value="1"/>
</dbReference>
<proteinExistence type="inferred from homology"/>